<dbReference type="Pfam" id="PF13489">
    <property type="entry name" value="Methyltransf_23"/>
    <property type="match status" value="1"/>
</dbReference>
<sequence length="280" mass="31290">METAQRSTEQRNTCVRFCPNCGQDNTRLAPSEFGSNEWPIKQCSACDFVYLETVPVYERLSEEFAWEKTSAAETERRITEEPIKQSVSKVLKTIRRRWLKRDKLGTLIRQYFLAGKVLDIGCAGGGIMMSLDSIYIPHGIEISKALAAQANGVAAARGGYVVHNNALSGLAEFQEMNFTGIVMSAFLEHECEPRGLLSEAFRSLKAGGHCIIKVPNFASLNRIARGKKWCGFRLPDHVNYFTPANLTAMCVGIGFRVEKFSVSDRLPTSDNMWIVIQKPL</sequence>
<accession>A0ABQ5YE65</accession>
<organism evidence="1 2">
    <name type="scientific">Chitinimonas prasina</name>
    <dbReference type="NCBI Taxonomy" id="1434937"/>
    <lineage>
        <taxon>Bacteria</taxon>
        <taxon>Pseudomonadati</taxon>
        <taxon>Pseudomonadota</taxon>
        <taxon>Betaproteobacteria</taxon>
        <taxon>Neisseriales</taxon>
        <taxon>Chitinibacteraceae</taxon>
        <taxon>Chitinimonas</taxon>
    </lineage>
</organism>
<dbReference type="RefSeq" id="WP_284195969.1">
    <property type="nucleotide sequence ID" value="NZ_BSOG01000002.1"/>
</dbReference>
<dbReference type="EMBL" id="BSOG01000002">
    <property type="protein sequence ID" value="GLR12836.1"/>
    <property type="molecule type" value="Genomic_DNA"/>
</dbReference>
<evidence type="ECO:0000313" key="1">
    <source>
        <dbReference type="EMBL" id="GLR12836.1"/>
    </source>
</evidence>
<name>A0ABQ5YE65_9NEIS</name>
<proteinExistence type="predicted"/>
<protein>
    <recommendedName>
        <fullName evidence="3">Class I SAM-dependent methyltransferase</fullName>
    </recommendedName>
</protein>
<dbReference type="SUPFAM" id="SSF53335">
    <property type="entry name" value="S-adenosyl-L-methionine-dependent methyltransferases"/>
    <property type="match status" value="1"/>
</dbReference>
<dbReference type="Proteomes" id="UP001156706">
    <property type="component" value="Unassembled WGS sequence"/>
</dbReference>
<dbReference type="Gene3D" id="3.40.50.150">
    <property type="entry name" value="Vaccinia Virus protein VP39"/>
    <property type="match status" value="1"/>
</dbReference>
<dbReference type="InterPro" id="IPR029063">
    <property type="entry name" value="SAM-dependent_MTases_sf"/>
</dbReference>
<evidence type="ECO:0000313" key="2">
    <source>
        <dbReference type="Proteomes" id="UP001156706"/>
    </source>
</evidence>
<reference evidence="2" key="1">
    <citation type="journal article" date="2019" name="Int. J. Syst. Evol. Microbiol.">
        <title>The Global Catalogue of Microorganisms (GCM) 10K type strain sequencing project: providing services to taxonomists for standard genome sequencing and annotation.</title>
        <authorList>
            <consortium name="The Broad Institute Genomics Platform"/>
            <consortium name="The Broad Institute Genome Sequencing Center for Infectious Disease"/>
            <person name="Wu L."/>
            <person name="Ma J."/>
        </authorList>
    </citation>
    <scope>NUCLEOTIDE SEQUENCE [LARGE SCALE GENOMIC DNA]</scope>
    <source>
        <strain evidence="2">NBRC 110044</strain>
    </source>
</reference>
<keyword evidence="2" id="KW-1185">Reference proteome</keyword>
<gene>
    <name evidence="1" type="ORF">GCM10007907_16260</name>
</gene>
<evidence type="ECO:0008006" key="3">
    <source>
        <dbReference type="Google" id="ProtNLM"/>
    </source>
</evidence>
<dbReference type="CDD" id="cd02440">
    <property type="entry name" value="AdoMet_MTases"/>
    <property type="match status" value="1"/>
</dbReference>
<comment type="caution">
    <text evidence="1">The sequence shown here is derived from an EMBL/GenBank/DDBJ whole genome shotgun (WGS) entry which is preliminary data.</text>
</comment>